<keyword evidence="2" id="KW-0677">Repeat</keyword>
<evidence type="ECO:0000313" key="5">
    <source>
        <dbReference type="EMBL" id="RYR17697.1"/>
    </source>
</evidence>
<dbReference type="PROSITE" id="PS00018">
    <property type="entry name" value="EF_HAND_1"/>
    <property type="match status" value="4"/>
</dbReference>
<dbReference type="SUPFAM" id="SSF47473">
    <property type="entry name" value="EF-hand"/>
    <property type="match status" value="1"/>
</dbReference>
<organism evidence="5 6">
    <name type="scientific">Arachis hypogaea</name>
    <name type="common">Peanut</name>
    <dbReference type="NCBI Taxonomy" id="3818"/>
    <lineage>
        <taxon>Eukaryota</taxon>
        <taxon>Viridiplantae</taxon>
        <taxon>Streptophyta</taxon>
        <taxon>Embryophyta</taxon>
        <taxon>Tracheophyta</taxon>
        <taxon>Spermatophyta</taxon>
        <taxon>Magnoliopsida</taxon>
        <taxon>eudicotyledons</taxon>
        <taxon>Gunneridae</taxon>
        <taxon>Pentapetalae</taxon>
        <taxon>rosids</taxon>
        <taxon>fabids</taxon>
        <taxon>Fabales</taxon>
        <taxon>Fabaceae</taxon>
        <taxon>Papilionoideae</taxon>
        <taxon>50 kb inversion clade</taxon>
        <taxon>dalbergioids sensu lato</taxon>
        <taxon>Dalbergieae</taxon>
        <taxon>Pterocarpus clade</taxon>
        <taxon>Arachis</taxon>
    </lineage>
</organism>
<sequence>MATPVTADTNPSSKSNSNLIYLQDMDELKRVFNRFDSNGDGKISVNELNNVLSTLGSSVPPDELQRVMNDLDTDHDGFISLSEFAVFCRSDTTDGGATELRDAFNLYDQDKNGLISSAELHLVLNRLGLKCSVEECHNMIKSVDSDGDGNVNFEEFKQMMSNNRINVKYLLSKQFDLNKLSDEDNDTLEDQQREDNIHVKKRCLNLNKKPWYGDKISNPVKREAHKLLTEYIEEEKIKPEVK</sequence>
<dbReference type="EMBL" id="SDMP01000013">
    <property type="protein sequence ID" value="RYR17697.1"/>
    <property type="molecule type" value="Genomic_DNA"/>
</dbReference>
<reference evidence="5 6" key="1">
    <citation type="submission" date="2019-01" db="EMBL/GenBank/DDBJ databases">
        <title>Sequencing of cultivated peanut Arachis hypogaea provides insights into genome evolution and oil improvement.</title>
        <authorList>
            <person name="Chen X."/>
        </authorList>
    </citation>
    <scope>NUCLEOTIDE SEQUENCE [LARGE SCALE GENOMIC DNA]</scope>
    <source>
        <strain evidence="6">cv. Fuhuasheng</strain>
        <tissue evidence="5">Leaves</tissue>
    </source>
</reference>
<evidence type="ECO:0000313" key="6">
    <source>
        <dbReference type="Proteomes" id="UP000289738"/>
    </source>
</evidence>
<feature type="domain" description="EF-hand" evidence="4">
    <location>
        <begin position="131"/>
        <end position="166"/>
    </location>
</feature>
<feature type="domain" description="EF-hand" evidence="4">
    <location>
        <begin position="59"/>
        <end position="94"/>
    </location>
</feature>
<dbReference type="Proteomes" id="UP000289738">
    <property type="component" value="Chromosome B03"/>
</dbReference>
<proteinExistence type="predicted"/>
<dbReference type="PANTHER" id="PTHR10891">
    <property type="entry name" value="EF-HAND CALCIUM-BINDING DOMAIN CONTAINING PROTEIN"/>
    <property type="match status" value="1"/>
</dbReference>
<dbReference type="InterPro" id="IPR039647">
    <property type="entry name" value="EF_hand_pair_protein_CML-like"/>
</dbReference>
<dbReference type="FunFam" id="1.10.238.10:FF:000460">
    <property type="entry name" value="Calcium-binding allergen Ole e 8"/>
    <property type="match status" value="1"/>
</dbReference>
<evidence type="ECO:0000256" key="1">
    <source>
        <dbReference type="ARBA" id="ARBA00022723"/>
    </source>
</evidence>
<dbReference type="GO" id="GO:0005509">
    <property type="term" value="F:calcium ion binding"/>
    <property type="evidence" value="ECO:0007669"/>
    <property type="project" value="InterPro"/>
</dbReference>
<dbReference type="SMART" id="SM00054">
    <property type="entry name" value="EFh"/>
    <property type="match status" value="4"/>
</dbReference>
<dbReference type="AlphaFoldDB" id="A0A444ZU43"/>
<accession>A0A444ZU43</accession>
<name>A0A444ZU43_ARAHY</name>
<dbReference type="InterPro" id="IPR018247">
    <property type="entry name" value="EF_Hand_1_Ca_BS"/>
</dbReference>
<keyword evidence="6" id="KW-1185">Reference proteome</keyword>
<dbReference type="STRING" id="3818.A0A444ZU43"/>
<dbReference type="Gene3D" id="1.10.238.10">
    <property type="entry name" value="EF-hand"/>
    <property type="match status" value="2"/>
</dbReference>
<comment type="caution">
    <text evidence="5">The sequence shown here is derived from an EMBL/GenBank/DDBJ whole genome shotgun (WGS) entry which is preliminary data.</text>
</comment>
<keyword evidence="3" id="KW-0106">Calcium</keyword>
<dbReference type="InterPro" id="IPR002048">
    <property type="entry name" value="EF_hand_dom"/>
</dbReference>
<evidence type="ECO:0000259" key="4">
    <source>
        <dbReference type="PROSITE" id="PS50222"/>
    </source>
</evidence>
<dbReference type="Pfam" id="PF13499">
    <property type="entry name" value="EF-hand_7"/>
    <property type="match status" value="2"/>
</dbReference>
<gene>
    <name evidence="5" type="ORF">Ahy_B03g062393</name>
</gene>
<feature type="domain" description="EF-hand" evidence="4">
    <location>
        <begin position="23"/>
        <end position="58"/>
    </location>
</feature>
<dbReference type="PROSITE" id="PS50222">
    <property type="entry name" value="EF_HAND_2"/>
    <property type="match status" value="4"/>
</dbReference>
<evidence type="ECO:0000256" key="3">
    <source>
        <dbReference type="ARBA" id="ARBA00022837"/>
    </source>
</evidence>
<keyword evidence="1" id="KW-0479">Metal-binding</keyword>
<dbReference type="CDD" id="cd00051">
    <property type="entry name" value="EFh"/>
    <property type="match status" value="2"/>
</dbReference>
<evidence type="ECO:0000256" key="2">
    <source>
        <dbReference type="ARBA" id="ARBA00022737"/>
    </source>
</evidence>
<feature type="domain" description="EF-hand" evidence="4">
    <location>
        <begin position="95"/>
        <end position="130"/>
    </location>
</feature>
<dbReference type="InterPro" id="IPR011992">
    <property type="entry name" value="EF-hand-dom_pair"/>
</dbReference>
<protein>
    <recommendedName>
        <fullName evidence="4">EF-hand domain-containing protein</fullName>
    </recommendedName>
</protein>
<dbReference type="FunFam" id="1.10.238.10:FF:000275">
    <property type="entry name" value="Probable calcium-binding protein CML27"/>
    <property type="match status" value="1"/>
</dbReference>